<evidence type="ECO:0000313" key="2">
    <source>
        <dbReference type="Proteomes" id="UP000076770"/>
    </source>
</evidence>
<organism evidence="1 2">
    <name type="scientific">Saccharolobus solfataricus</name>
    <name type="common">Sulfolobus solfataricus</name>
    <dbReference type="NCBI Taxonomy" id="2287"/>
    <lineage>
        <taxon>Archaea</taxon>
        <taxon>Thermoproteota</taxon>
        <taxon>Thermoprotei</taxon>
        <taxon>Sulfolobales</taxon>
        <taxon>Sulfolobaceae</taxon>
        <taxon>Saccharolobus</taxon>
    </lineage>
</organism>
<protein>
    <submittedName>
        <fullName evidence="1">Uncharacterized protein</fullName>
    </submittedName>
</protein>
<evidence type="ECO:0000313" key="1">
    <source>
        <dbReference type="EMBL" id="SAI86488.1"/>
    </source>
</evidence>
<dbReference type="Proteomes" id="UP000076770">
    <property type="component" value="Chromosome i"/>
</dbReference>
<gene>
    <name evidence="1" type="ORF">SSOP1_2934</name>
</gene>
<accession>A0A157T6C0</accession>
<sequence>MISPALLVSIKGLIIIQHSPSNNSKLPGTSSNQLLTPKPTLMLLVKTLDNRINLDSNQSCKVELLKTASPRYASRYNTGLNKRIETTISNKPLLVTKTLNITNPC</sequence>
<name>A0A157T6C0_SACSO</name>
<dbReference type="AlphaFoldDB" id="A0A157T6C0"/>
<proteinExistence type="predicted"/>
<reference evidence="2" key="1">
    <citation type="submission" date="2016-04" db="EMBL/GenBank/DDBJ databases">
        <authorList>
            <person name="Shah S.A."/>
            <person name="Garrett R.A."/>
        </authorList>
    </citation>
    <scope>NUCLEOTIDE SEQUENCE [LARGE SCALE GENOMIC DNA]</scope>
    <source>
        <strain evidence="2">ATCC 35091 / DSM 1616 / JCM 8930 / NBRC 15331 / P1</strain>
    </source>
</reference>
<dbReference type="EMBL" id="LT549890">
    <property type="protein sequence ID" value="SAI86488.1"/>
    <property type="molecule type" value="Genomic_DNA"/>
</dbReference>